<dbReference type="GO" id="GO:0003774">
    <property type="term" value="F:cytoskeletal motor activity"/>
    <property type="evidence" value="ECO:0007669"/>
    <property type="project" value="InterPro"/>
</dbReference>
<dbReference type="PRINTS" id="PR00956">
    <property type="entry name" value="FLGMOTORFLIN"/>
</dbReference>
<organism evidence="3 4">
    <name type="scientific">Pseudomonas fluorescens</name>
    <dbReference type="NCBI Taxonomy" id="294"/>
    <lineage>
        <taxon>Bacteria</taxon>
        <taxon>Pseudomonadati</taxon>
        <taxon>Pseudomonadota</taxon>
        <taxon>Gammaproteobacteria</taxon>
        <taxon>Pseudomonadales</taxon>
        <taxon>Pseudomonadaceae</taxon>
        <taxon>Pseudomonas</taxon>
    </lineage>
</organism>
<dbReference type="Proteomes" id="UP000033400">
    <property type="component" value="Unassembled WGS sequence"/>
</dbReference>
<sequence>MNHSILYLPTEPISRSIENLAPLMLESYDVEWLALHNRLHVPCETWAGQFAGQGIQIRWGGVQTPIEPTQSLMLWLGDECLRLRFASNTLAQWAAQPNASLPLKAFDPELDALLMELALLELLEPLEGLFGLPLQVRAASSAMFVLSLGLTVALADTPEQALQLDMTPGAAALIADLLRAHAQPLLDEVVAIRFCLAVEAGHSWFSLAELRSLVPGDVVMLAASGVRLVLNDVLQAQGEHHSDRKVRLLEALNPVNPNMENPMNPPDELSAVNETWNELQLKLVCQIGTVDLSLAQVQQLGAGSVLPLTTGLHDTVDLMINGRCVGRGFLVQVGDGLGVRLQSFAKP</sequence>
<dbReference type="OrthoDB" id="182173at2"/>
<dbReference type="PANTHER" id="PTHR30034:SF5">
    <property type="entry name" value="SECRETION SYSTEM APPARATUS PROTEIN SSAQ"/>
    <property type="match status" value="1"/>
</dbReference>
<feature type="domain" description="Flagellar motor switch protein FliN-like C-terminal" evidence="2">
    <location>
        <begin position="277"/>
        <end position="344"/>
    </location>
</feature>
<dbReference type="Gene3D" id="2.30.330.10">
    <property type="entry name" value="SpoA-like"/>
    <property type="match status" value="2"/>
</dbReference>
<dbReference type="GO" id="GO:0009425">
    <property type="term" value="C:bacterial-type flagellum basal body"/>
    <property type="evidence" value="ECO:0007669"/>
    <property type="project" value="InterPro"/>
</dbReference>
<dbReference type="GO" id="GO:0071978">
    <property type="term" value="P:bacterial-type flagellum-dependent swarming motility"/>
    <property type="evidence" value="ECO:0007669"/>
    <property type="project" value="TreeGrafter"/>
</dbReference>
<evidence type="ECO:0000256" key="1">
    <source>
        <dbReference type="ARBA" id="ARBA00009226"/>
    </source>
</evidence>
<dbReference type="RefSeq" id="WP_046054781.1">
    <property type="nucleotide sequence ID" value="NZ_LACH01000036.1"/>
</dbReference>
<reference evidence="3 4" key="1">
    <citation type="submission" date="2015-03" db="EMBL/GenBank/DDBJ databases">
        <title>Comparative genomics of Pseudomonas insights into diversity of traits involved in vanlence and defense.</title>
        <authorList>
            <person name="Qin Y."/>
        </authorList>
    </citation>
    <scope>NUCLEOTIDE SEQUENCE [LARGE SCALE GENOMIC DNA]</scope>
    <source>
        <strain evidence="3 4">H24</strain>
    </source>
</reference>
<dbReference type="InterPro" id="IPR036429">
    <property type="entry name" value="SpoA-like_sf"/>
</dbReference>
<dbReference type="GO" id="GO:0050918">
    <property type="term" value="P:positive chemotaxis"/>
    <property type="evidence" value="ECO:0007669"/>
    <property type="project" value="TreeGrafter"/>
</dbReference>
<dbReference type="PATRIC" id="fig|294.133.peg.3002"/>
<dbReference type="EMBL" id="LACH01000036">
    <property type="protein sequence ID" value="KJZ64567.1"/>
    <property type="molecule type" value="Genomic_DNA"/>
</dbReference>
<dbReference type="InterPro" id="IPR001543">
    <property type="entry name" value="FliN-like_C"/>
</dbReference>
<evidence type="ECO:0000259" key="2">
    <source>
        <dbReference type="Pfam" id="PF01052"/>
    </source>
</evidence>
<dbReference type="AlphaFoldDB" id="A0A0F4V9D7"/>
<accession>A0A0F4V9D7</accession>
<proteinExistence type="inferred from homology"/>
<dbReference type="InterPro" id="IPR001172">
    <property type="entry name" value="FliN_T3SS_HrcQb"/>
</dbReference>
<dbReference type="SUPFAM" id="SSF101801">
    <property type="entry name" value="Surface presentation of antigens (SPOA)"/>
    <property type="match status" value="2"/>
</dbReference>
<gene>
    <name evidence="3" type="ORF">VD17_16975</name>
</gene>
<name>A0A0F4V9D7_PSEFL</name>
<evidence type="ECO:0000313" key="4">
    <source>
        <dbReference type="Proteomes" id="UP000033400"/>
    </source>
</evidence>
<dbReference type="PANTHER" id="PTHR30034">
    <property type="entry name" value="FLAGELLAR MOTOR SWITCH PROTEIN FLIM"/>
    <property type="match status" value="1"/>
</dbReference>
<comment type="caution">
    <text evidence="3">The sequence shown here is derived from an EMBL/GenBank/DDBJ whole genome shotgun (WGS) entry which is preliminary data.</text>
</comment>
<dbReference type="GO" id="GO:0030254">
    <property type="term" value="P:protein secretion by the type III secretion system"/>
    <property type="evidence" value="ECO:0007669"/>
    <property type="project" value="InterPro"/>
</dbReference>
<comment type="similarity">
    <text evidence="1">Belongs to the FliN/MopA/SpaO family.</text>
</comment>
<protein>
    <recommendedName>
        <fullName evidence="2">Flagellar motor switch protein FliN-like C-terminal domain-containing protein</fullName>
    </recommendedName>
</protein>
<dbReference type="NCBIfam" id="TIGR02551">
    <property type="entry name" value="SpaO_YscQ"/>
    <property type="match status" value="1"/>
</dbReference>
<dbReference type="InterPro" id="IPR013385">
    <property type="entry name" value="T3SS_SpaO/YscQ/SpaO"/>
</dbReference>
<dbReference type="Pfam" id="PF01052">
    <property type="entry name" value="FliMN_C"/>
    <property type="match status" value="1"/>
</dbReference>
<evidence type="ECO:0000313" key="3">
    <source>
        <dbReference type="EMBL" id="KJZ64567.1"/>
    </source>
</evidence>